<dbReference type="InterPro" id="IPR016167">
    <property type="entry name" value="FAD-bd_PCMH_sub1"/>
</dbReference>
<reference evidence="7 8" key="1">
    <citation type="journal article" date="2010" name="Nat. Biotechnol.">
        <title>Genome sequence of the model mushroom Schizophyllum commune.</title>
        <authorList>
            <person name="Ohm R.A."/>
            <person name="de Jong J.F."/>
            <person name="Lugones L.G."/>
            <person name="Aerts A."/>
            <person name="Kothe E."/>
            <person name="Stajich J.E."/>
            <person name="de Vries R.P."/>
            <person name="Record E."/>
            <person name="Levasseur A."/>
            <person name="Baker S.E."/>
            <person name="Bartholomew K.A."/>
            <person name="Coutinho P.M."/>
            <person name="Erdmann S."/>
            <person name="Fowler T.J."/>
            <person name="Gathman A.C."/>
            <person name="Lombard V."/>
            <person name="Henrissat B."/>
            <person name="Knabe N."/>
            <person name="Kuees U."/>
            <person name="Lilly W.W."/>
            <person name="Lindquist E."/>
            <person name="Lucas S."/>
            <person name="Magnuson J.K."/>
            <person name="Piumi F."/>
            <person name="Raudaskoski M."/>
            <person name="Salamov A."/>
            <person name="Schmutz J."/>
            <person name="Schwarze F.W.M.R."/>
            <person name="vanKuyk P.A."/>
            <person name="Horton J.S."/>
            <person name="Grigoriev I.V."/>
            <person name="Woesten H.A.B."/>
        </authorList>
    </citation>
    <scope>NUCLEOTIDE SEQUENCE [LARGE SCALE GENOMIC DNA]</scope>
    <source>
        <strain evidence="8">H4-8 / FGSC 9210</strain>
    </source>
</reference>
<name>D8Q352_SCHCM</name>
<dbReference type="SUPFAM" id="SSF56176">
    <property type="entry name" value="FAD-binding/transporter-associated domain-like"/>
    <property type="match status" value="1"/>
</dbReference>
<dbReference type="Gene3D" id="3.30.465.10">
    <property type="match status" value="1"/>
</dbReference>
<comment type="cofactor">
    <cofactor evidence="1">
        <name>FAD</name>
        <dbReference type="ChEBI" id="CHEBI:57692"/>
    </cofactor>
</comment>
<dbReference type="OrthoDB" id="415825at2759"/>
<evidence type="ECO:0000256" key="1">
    <source>
        <dbReference type="ARBA" id="ARBA00001974"/>
    </source>
</evidence>
<keyword evidence="4" id="KW-0274">FAD</keyword>
<dbReference type="GO" id="GO:0016491">
    <property type="term" value="F:oxidoreductase activity"/>
    <property type="evidence" value="ECO:0007669"/>
    <property type="project" value="UniProtKB-KW"/>
</dbReference>
<dbReference type="EMBL" id="GL377305">
    <property type="protein sequence ID" value="EFI97632.1"/>
    <property type="molecule type" value="Genomic_DNA"/>
</dbReference>
<dbReference type="Pfam" id="PF01565">
    <property type="entry name" value="FAD_binding_4"/>
    <property type="match status" value="1"/>
</dbReference>
<evidence type="ECO:0000256" key="4">
    <source>
        <dbReference type="ARBA" id="ARBA00022827"/>
    </source>
</evidence>
<keyword evidence="8" id="KW-1185">Reference proteome</keyword>
<dbReference type="AlphaFoldDB" id="D8Q352"/>
<evidence type="ECO:0000256" key="5">
    <source>
        <dbReference type="ARBA" id="ARBA00023002"/>
    </source>
</evidence>
<dbReference type="OMA" id="IAGMWPD"/>
<feature type="domain" description="FAD-binding PCMH-type" evidence="6">
    <location>
        <begin position="34"/>
        <end position="206"/>
    </location>
</feature>
<dbReference type="PANTHER" id="PTHR42973:SF39">
    <property type="entry name" value="FAD-BINDING PCMH-TYPE DOMAIN-CONTAINING PROTEIN"/>
    <property type="match status" value="1"/>
</dbReference>
<dbReference type="InterPro" id="IPR012951">
    <property type="entry name" value="BBE"/>
</dbReference>
<dbReference type="InterPro" id="IPR016166">
    <property type="entry name" value="FAD-bd_PCMH"/>
</dbReference>
<dbReference type="Proteomes" id="UP000007431">
    <property type="component" value="Unassembled WGS sequence"/>
</dbReference>
<dbReference type="Pfam" id="PF08031">
    <property type="entry name" value="BBE"/>
    <property type="match status" value="1"/>
</dbReference>
<evidence type="ECO:0000313" key="8">
    <source>
        <dbReference type="Proteomes" id="UP000007431"/>
    </source>
</evidence>
<dbReference type="HOGENOM" id="CLU_018354_10_0_1"/>
<dbReference type="InterPro" id="IPR050416">
    <property type="entry name" value="FAD-linked_Oxidoreductase"/>
</dbReference>
<dbReference type="PANTHER" id="PTHR42973">
    <property type="entry name" value="BINDING OXIDOREDUCTASE, PUTATIVE (AFU_ORTHOLOGUE AFUA_1G17690)-RELATED"/>
    <property type="match status" value="1"/>
</dbReference>
<dbReference type="Gene3D" id="3.40.462.20">
    <property type="match status" value="1"/>
</dbReference>
<dbReference type="STRING" id="578458.D8Q352"/>
<evidence type="ECO:0000313" key="7">
    <source>
        <dbReference type="EMBL" id="EFI97632.1"/>
    </source>
</evidence>
<dbReference type="InterPro" id="IPR036318">
    <property type="entry name" value="FAD-bd_PCMH-like_sf"/>
</dbReference>
<dbReference type="Gene3D" id="3.30.43.10">
    <property type="entry name" value="Uridine Diphospho-n-acetylenolpyruvylglucosamine Reductase, domain 2"/>
    <property type="match status" value="1"/>
</dbReference>
<dbReference type="InterPro" id="IPR006094">
    <property type="entry name" value="Oxid_FAD_bind_N"/>
</dbReference>
<dbReference type="KEGG" id="scm:SCHCO_02698778"/>
<protein>
    <recommendedName>
        <fullName evidence="6">FAD-binding PCMH-type domain-containing protein</fullName>
    </recommendedName>
</protein>
<evidence type="ECO:0000256" key="3">
    <source>
        <dbReference type="ARBA" id="ARBA00022630"/>
    </source>
</evidence>
<dbReference type="eggNOG" id="KOG1231">
    <property type="taxonomic scope" value="Eukaryota"/>
</dbReference>
<evidence type="ECO:0000259" key="6">
    <source>
        <dbReference type="PROSITE" id="PS51387"/>
    </source>
</evidence>
<proteinExistence type="inferred from homology"/>
<keyword evidence="3" id="KW-0285">Flavoprotein</keyword>
<dbReference type="GO" id="GO:0071949">
    <property type="term" value="F:FAD binding"/>
    <property type="evidence" value="ECO:0007669"/>
    <property type="project" value="InterPro"/>
</dbReference>
<comment type="similarity">
    <text evidence="2">Belongs to the oxygen-dependent FAD-linked oxidoreductase family.</text>
</comment>
<dbReference type="RefSeq" id="XP_003032535.1">
    <property type="nucleotide sequence ID" value="XM_003032489.1"/>
</dbReference>
<dbReference type="VEuPathDB" id="FungiDB:SCHCODRAFT_02698778"/>
<dbReference type="PROSITE" id="PS51387">
    <property type="entry name" value="FAD_PCMH"/>
    <property type="match status" value="1"/>
</dbReference>
<organism evidence="8">
    <name type="scientific">Schizophyllum commune (strain H4-8 / FGSC 9210)</name>
    <name type="common">Split gill fungus</name>
    <dbReference type="NCBI Taxonomy" id="578458"/>
    <lineage>
        <taxon>Eukaryota</taxon>
        <taxon>Fungi</taxon>
        <taxon>Dikarya</taxon>
        <taxon>Basidiomycota</taxon>
        <taxon>Agaricomycotina</taxon>
        <taxon>Agaricomycetes</taxon>
        <taxon>Agaricomycetidae</taxon>
        <taxon>Agaricales</taxon>
        <taxon>Schizophyllaceae</taxon>
        <taxon>Schizophyllum</taxon>
    </lineage>
</organism>
<dbReference type="InterPro" id="IPR016169">
    <property type="entry name" value="FAD-bd_PCMH_sub2"/>
</dbReference>
<keyword evidence="5" id="KW-0560">Oxidoreductase</keyword>
<accession>D8Q352</accession>
<dbReference type="GeneID" id="9595180"/>
<evidence type="ECO:0000256" key="2">
    <source>
        <dbReference type="ARBA" id="ARBA00005466"/>
    </source>
</evidence>
<sequence length="471" mass="51268">MSSELPPFPSAFKGDVVTQSHPDYDKAIRRWTKNVERRAKVVAYIKDADDASLAIAYARENNLPIGIMGGGHSAAGASSVEDGLIVDCSRYLNYCRVDAEKKIGYVGGGSRWETVDRTAYKYGLATVGGTVNDTGVAGLTLGGGFGYLSGLHGLALDNLLGARMVLADGKHIYTSATENADLFFGIRGGGSNFGVVTEFVFQLHEQRPMIYGGVVKFPQEALTGIVAATADYWEVQNPKACMLQIWGVNHAGHGKPEIICIFFYNGTEAEGRAHFKKFLDCSPIIDTTKEIPYEEANAMTNHIFTIGMCEYQKGIAHVAQGSPEVLTQLVERAVALSAQPGPDVAFTMGFFPRGKILSPASECAFRRDPHPDVNFIAAWEGDTPENFAAGRAKVYEMHALATKLYAEHGDPKAWELAGYANTDDEAASSDRGLREAKAKAAFGDAYPKLQQIKKRYDPELVFNRWYPIIPA</sequence>
<gene>
    <name evidence="7" type="ORF">SCHCODRAFT_233969</name>
</gene>
<dbReference type="InParanoid" id="D8Q352"/>